<dbReference type="InterPro" id="IPR046960">
    <property type="entry name" value="PPR_At4g14850-like_plant"/>
</dbReference>
<feature type="repeat" description="PPR" evidence="4">
    <location>
        <begin position="316"/>
        <end position="350"/>
    </location>
</feature>
<dbReference type="Gene3D" id="1.25.40.10">
    <property type="entry name" value="Tetratricopeptide repeat domain"/>
    <property type="match status" value="3"/>
</dbReference>
<comment type="similarity">
    <text evidence="1">Belongs to the PPR family. PCMP-H subfamily.</text>
</comment>
<evidence type="ECO:0000313" key="6">
    <source>
        <dbReference type="EMBL" id="RCV25579.1"/>
    </source>
</evidence>
<evidence type="ECO:0000256" key="2">
    <source>
        <dbReference type="ARBA" id="ARBA00022737"/>
    </source>
</evidence>
<dbReference type="InterPro" id="IPR011990">
    <property type="entry name" value="TPR-like_helical_dom_sf"/>
</dbReference>
<name>A0A368R5V3_SETIT</name>
<dbReference type="AlphaFoldDB" id="A0A368R5V3"/>
<dbReference type="OrthoDB" id="749581at2759"/>
<proteinExistence type="inferred from homology"/>
<dbReference type="PROSITE" id="PS51375">
    <property type="entry name" value="PPR"/>
    <property type="match status" value="3"/>
</dbReference>
<feature type="repeat" description="PPR" evidence="4">
    <location>
        <begin position="114"/>
        <end position="148"/>
    </location>
</feature>
<dbReference type="Pfam" id="PF13041">
    <property type="entry name" value="PPR_2"/>
    <property type="match status" value="1"/>
</dbReference>
<dbReference type="Pfam" id="PF14432">
    <property type="entry name" value="DYW_deaminase"/>
    <property type="match status" value="1"/>
</dbReference>
<dbReference type="STRING" id="4555.A0A368R5V3"/>
<accession>A0A368R5V3</accession>
<evidence type="ECO:0000259" key="5">
    <source>
        <dbReference type="Pfam" id="PF14432"/>
    </source>
</evidence>
<dbReference type="NCBIfam" id="TIGR00756">
    <property type="entry name" value="PPR"/>
    <property type="match status" value="1"/>
</dbReference>
<feature type="repeat" description="PPR" evidence="4">
    <location>
        <begin position="215"/>
        <end position="249"/>
    </location>
</feature>
<organism evidence="6">
    <name type="scientific">Setaria italica</name>
    <name type="common">Foxtail millet</name>
    <name type="synonym">Panicum italicum</name>
    <dbReference type="NCBI Taxonomy" id="4555"/>
    <lineage>
        <taxon>Eukaryota</taxon>
        <taxon>Viridiplantae</taxon>
        <taxon>Streptophyta</taxon>
        <taxon>Embryophyta</taxon>
        <taxon>Tracheophyta</taxon>
        <taxon>Spermatophyta</taxon>
        <taxon>Magnoliopsida</taxon>
        <taxon>Liliopsida</taxon>
        <taxon>Poales</taxon>
        <taxon>Poaceae</taxon>
        <taxon>PACMAD clade</taxon>
        <taxon>Panicoideae</taxon>
        <taxon>Panicodae</taxon>
        <taxon>Paniceae</taxon>
        <taxon>Cenchrinae</taxon>
        <taxon>Setaria</taxon>
    </lineage>
</organism>
<gene>
    <name evidence="6" type="ORF">SETIT_5G176900v2</name>
</gene>
<dbReference type="FunFam" id="1.25.40.10:FF:000471">
    <property type="entry name" value="Putative pentatricopeptide repeat-containing protein, mitochondrial"/>
    <property type="match status" value="1"/>
</dbReference>
<dbReference type="FunFam" id="1.25.40.10:FF:000201">
    <property type="entry name" value="Pentatricopeptide repeat-containing protein mitochondrial"/>
    <property type="match status" value="1"/>
</dbReference>
<dbReference type="InterPro" id="IPR002885">
    <property type="entry name" value="PPR_rpt"/>
</dbReference>
<dbReference type="GO" id="GO:0009451">
    <property type="term" value="P:RNA modification"/>
    <property type="evidence" value="ECO:0007669"/>
    <property type="project" value="InterPro"/>
</dbReference>
<evidence type="ECO:0000256" key="4">
    <source>
        <dbReference type="PROSITE-ProRule" id="PRU00708"/>
    </source>
</evidence>
<sequence length="527" mass="58650">MSRHRIRLLHPIFYQPNGRPRRDLATNAALQWLDDELTSLALPKLDSYASARFLQRCIARGDARAGRALHARVVQRGGVARLDTFCANVLLNLYAKLGPLAAARRVFDGMPERNMVSFVTLVQGHALRGEFGEAAKLFLRLRREGHEVNQFVLTTVLKLLVAMDAPGLACSVHACACKLGHERNAFVGSALIDAYSLCGAVRDARLIFDGIIGKDVVTWTAMVSCYSENESPEDAISVFSKMRMAGSKPNPFALTSVLKAAVCLSSTVLGKGIHGCSVKTLCDTEPHVGGALLDMYAKCGDIEDARTIFEMIPHDDVIPWSFMISRYAQSYQNEHAFEMFLRMMRSSVVPNEFSLSSVLQACANIALFDLAGILDQVALLRKSMRNIGVKKEAGLSWVEIKGKVHAFSVGSVDHPDIRVINAMLEWLNLKAIREGYVPDIDVVLHDVDEEEKARMLWEHSERLALAYGLAMTPPGHPIRVMKNLRSCLDCHTVFKVISKIVQREIIVRDINRFHHFEEGICSCGDYW</sequence>
<keyword evidence="3" id="KW-0809">Transit peptide</keyword>
<dbReference type="FunFam" id="1.25.40.10:FF:000397">
    <property type="entry name" value="Pentatricopeptide repeat-containing protein At2g40720"/>
    <property type="match status" value="1"/>
</dbReference>
<evidence type="ECO:0000256" key="1">
    <source>
        <dbReference type="ARBA" id="ARBA00006643"/>
    </source>
</evidence>
<protein>
    <recommendedName>
        <fullName evidence="5">DYW domain-containing protein</fullName>
    </recommendedName>
</protein>
<keyword evidence="2" id="KW-0677">Repeat</keyword>
<evidence type="ECO:0000256" key="3">
    <source>
        <dbReference type="ARBA" id="ARBA00022946"/>
    </source>
</evidence>
<feature type="domain" description="DYW" evidence="5">
    <location>
        <begin position="435"/>
        <end position="527"/>
    </location>
</feature>
<reference evidence="6" key="1">
    <citation type="journal article" date="2012" name="Nat. Biotechnol.">
        <title>Reference genome sequence of the model plant Setaria.</title>
        <authorList>
            <person name="Bennetzen J.L."/>
            <person name="Schmutz J."/>
            <person name="Wang H."/>
            <person name="Percifield R."/>
            <person name="Hawkins J."/>
            <person name="Pontaroli A.C."/>
            <person name="Estep M."/>
            <person name="Feng L."/>
            <person name="Vaughn J.N."/>
            <person name="Grimwood J."/>
            <person name="Jenkins J."/>
            <person name="Barry K."/>
            <person name="Lindquist E."/>
            <person name="Hellsten U."/>
            <person name="Deshpande S."/>
            <person name="Wang X."/>
            <person name="Wu X."/>
            <person name="Mitros T."/>
            <person name="Triplett J."/>
            <person name="Yang X."/>
            <person name="Ye C.Y."/>
            <person name="Mauro-Herrera M."/>
            <person name="Wang L."/>
            <person name="Li P."/>
            <person name="Sharma M."/>
            <person name="Sharma R."/>
            <person name="Ronald P.C."/>
            <person name="Panaud O."/>
            <person name="Kellogg E.A."/>
            <person name="Brutnell T.P."/>
            <person name="Doust A.N."/>
            <person name="Tuskan G.A."/>
            <person name="Rokhsar D."/>
            <person name="Devos K.M."/>
        </authorList>
    </citation>
    <scope>NUCLEOTIDE SEQUENCE [LARGE SCALE GENOMIC DNA]</scope>
    <source>
        <strain evidence="6">Yugu1</strain>
    </source>
</reference>
<reference evidence="6" key="2">
    <citation type="submission" date="2015-07" db="EMBL/GenBank/DDBJ databases">
        <authorList>
            <person name="Noorani M."/>
        </authorList>
    </citation>
    <scope>NUCLEOTIDE SEQUENCE</scope>
    <source>
        <strain evidence="6">Yugu1</strain>
    </source>
</reference>
<dbReference type="GO" id="GO:0008270">
    <property type="term" value="F:zinc ion binding"/>
    <property type="evidence" value="ECO:0007669"/>
    <property type="project" value="InterPro"/>
</dbReference>
<dbReference type="Pfam" id="PF01535">
    <property type="entry name" value="PPR"/>
    <property type="match status" value="4"/>
</dbReference>
<dbReference type="GO" id="GO:0003723">
    <property type="term" value="F:RNA binding"/>
    <property type="evidence" value="ECO:0007669"/>
    <property type="project" value="InterPro"/>
</dbReference>
<dbReference type="InterPro" id="IPR032867">
    <property type="entry name" value="DYW_dom"/>
</dbReference>
<dbReference type="EMBL" id="CM003532">
    <property type="protein sequence ID" value="RCV25579.1"/>
    <property type="molecule type" value="Genomic_DNA"/>
</dbReference>
<dbReference type="PANTHER" id="PTHR24015">
    <property type="entry name" value="OS07G0578800 PROTEIN-RELATED"/>
    <property type="match status" value="1"/>
</dbReference>